<sequence>MAEENRRTDEAGLFKVVAGTTIGLIVIGLIVWFTGAGGKY</sequence>
<organism evidence="2 3">
    <name type="scientific">Nitrosomonas communis</name>
    <dbReference type="NCBI Taxonomy" id="44574"/>
    <lineage>
        <taxon>Bacteria</taxon>
        <taxon>Pseudomonadati</taxon>
        <taxon>Pseudomonadota</taxon>
        <taxon>Betaproteobacteria</taxon>
        <taxon>Nitrosomonadales</taxon>
        <taxon>Nitrosomonadaceae</taxon>
        <taxon>Nitrosomonas</taxon>
    </lineage>
</organism>
<keyword evidence="1" id="KW-0812">Transmembrane</keyword>
<protein>
    <submittedName>
        <fullName evidence="2">Uncharacterized protein</fullName>
    </submittedName>
</protein>
<keyword evidence="1" id="KW-1133">Transmembrane helix</keyword>
<dbReference type="AlphaFoldDB" id="A0A1I4QYV3"/>
<keyword evidence="3" id="KW-1185">Reference proteome</keyword>
<evidence type="ECO:0000313" key="3">
    <source>
        <dbReference type="Proteomes" id="UP000183287"/>
    </source>
</evidence>
<dbReference type="Proteomes" id="UP000183287">
    <property type="component" value="Unassembled WGS sequence"/>
</dbReference>
<accession>A0A1I4QYV3</accession>
<keyword evidence="1" id="KW-0472">Membrane</keyword>
<dbReference type="RefSeq" id="WP_256212018.1">
    <property type="nucleotide sequence ID" value="NZ_FOUB01000029.1"/>
</dbReference>
<proteinExistence type="predicted"/>
<dbReference type="EMBL" id="FOUB01000029">
    <property type="protein sequence ID" value="SFM45244.1"/>
    <property type="molecule type" value="Genomic_DNA"/>
</dbReference>
<gene>
    <name evidence="2" type="ORF">SAMN05421863_102931</name>
</gene>
<feature type="transmembrane region" description="Helical" evidence="1">
    <location>
        <begin position="12"/>
        <end position="33"/>
    </location>
</feature>
<name>A0A1I4QYV3_9PROT</name>
<evidence type="ECO:0000313" key="2">
    <source>
        <dbReference type="EMBL" id="SFM45244.1"/>
    </source>
</evidence>
<evidence type="ECO:0000256" key="1">
    <source>
        <dbReference type="SAM" id="Phobius"/>
    </source>
</evidence>
<reference evidence="3" key="1">
    <citation type="submission" date="2016-10" db="EMBL/GenBank/DDBJ databases">
        <authorList>
            <person name="Varghese N."/>
            <person name="Submissions S."/>
        </authorList>
    </citation>
    <scope>NUCLEOTIDE SEQUENCE [LARGE SCALE GENOMIC DNA]</scope>
    <source>
        <strain evidence="3">Nm44</strain>
    </source>
</reference>